<keyword evidence="3" id="KW-0496">Mitochondrion</keyword>
<dbReference type="RefSeq" id="XP_007767309.1">
    <property type="nucleotide sequence ID" value="XM_007769119.1"/>
</dbReference>
<evidence type="ECO:0000256" key="2">
    <source>
        <dbReference type="ARBA" id="ARBA00022946"/>
    </source>
</evidence>
<dbReference type="GO" id="GO:0016226">
    <property type="term" value="P:iron-sulfur cluster assembly"/>
    <property type="evidence" value="ECO:0007669"/>
    <property type="project" value="TreeGrafter"/>
</dbReference>
<dbReference type="EMBL" id="JH711577">
    <property type="protein sequence ID" value="EIW82373.1"/>
    <property type="molecule type" value="Genomic_DNA"/>
</dbReference>
<evidence type="ECO:0000256" key="4">
    <source>
        <dbReference type="ARBA" id="ARBA00093447"/>
    </source>
</evidence>
<organism evidence="7 8">
    <name type="scientific">Coniophora puteana (strain RWD-64-598)</name>
    <name type="common">Brown rot fungus</name>
    <dbReference type="NCBI Taxonomy" id="741705"/>
    <lineage>
        <taxon>Eukaryota</taxon>
        <taxon>Fungi</taxon>
        <taxon>Dikarya</taxon>
        <taxon>Basidiomycota</taxon>
        <taxon>Agaricomycotina</taxon>
        <taxon>Agaricomycetes</taxon>
        <taxon>Agaricomycetidae</taxon>
        <taxon>Boletales</taxon>
        <taxon>Coniophorineae</taxon>
        <taxon>Coniophoraceae</taxon>
        <taxon>Coniophora</taxon>
    </lineage>
</organism>
<protein>
    <submittedName>
        <fullName evidence="7">Aminomethyltransferase folate-binding domain-containing protein</fullName>
    </submittedName>
</protein>
<keyword evidence="7" id="KW-0489">Methyltransferase</keyword>
<evidence type="ECO:0000256" key="1">
    <source>
        <dbReference type="ARBA" id="ARBA00004173"/>
    </source>
</evidence>
<dbReference type="InterPro" id="IPR057460">
    <property type="entry name" value="CAF17_C"/>
</dbReference>
<name>A0A5M3MT81_CONPW</name>
<evidence type="ECO:0000313" key="8">
    <source>
        <dbReference type="Proteomes" id="UP000053558"/>
    </source>
</evidence>
<accession>A0A5M3MT81</accession>
<dbReference type="OMA" id="NMLVAND"/>
<gene>
    <name evidence="7" type="ORF">CONPUDRAFT_42438</name>
</gene>
<proteinExistence type="inferred from homology"/>
<dbReference type="PANTHER" id="PTHR22602:SF0">
    <property type="entry name" value="TRANSFERASE CAF17, MITOCHONDRIAL-RELATED"/>
    <property type="match status" value="1"/>
</dbReference>
<dbReference type="NCBIfam" id="TIGR03317">
    <property type="entry name" value="ygfZ_signature"/>
    <property type="match status" value="1"/>
</dbReference>
<dbReference type="Pfam" id="PF25455">
    <property type="entry name" value="Beta-barrel_CAF17_C"/>
    <property type="match status" value="1"/>
</dbReference>
<dbReference type="Proteomes" id="UP000053558">
    <property type="component" value="Unassembled WGS sequence"/>
</dbReference>
<dbReference type="KEGG" id="cput:CONPUDRAFT_42438"/>
<dbReference type="InterPro" id="IPR017703">
    <property type="entry name" value="YgfZ/GCV_T_CS"/>
</dbReference>
<feature type="non-terminal residue" evidence="7">
    <location>
        <position position="1"/>
    </location>
</feature>
<dbReference type="GeneID" id="19206919"/>
<sequence length="352" mass="39221">LRGLLRTTPTLSRVLNRAVLSVSGSQASEFLNGILATHVSGRPHYAALLHAQGRVIHDVFIYRHESPKTEYLIEYDASPSEASELVALLKRYVLRAKVRVRDVSSEWDVWARWGGEVSETRSWEFAKSGSIEPSWAVTQGEWPWGSDYDALNDRRAPGMGRRMLVVKDSKPQDASTHDIVSSGEYTLHRILHGVPEGSAEIQPMHAFPMESNMDIMGGLDFRKGCYIGQELTVRTYHTGVVRKRILPVVLYPEGLARSLFLPRLPTGLSITPSAKSRTDVPEGTRVPRPRGHGTLLSSLTTQDTALGLALLRLEHVQAAERGDIELLLDGPVVEGVGEISVNHWWPDWWPTQ</sequence>
<evidence type="ECO:0000256" key="3">
    <source>
        <dbReference type="ARBA" id="ARBA00023128"/>
    </source>
</evidence>
<dbReference type="SUPFAM" id="SSF103025">
    <property type="entry name" value="Folate-binding domain"/>
    <property type="match status" value="1"/>
</dbReference>
<comment type="subcellular location">
    <subcellularLocation>
        <location evidence="1">Mitochondrion</location>
    </subcellularLocation>
</comment>
<comment type="similarity">
    <text evidence="4">Belongs to the GcvT family. CAF17/IBA57 subfamily.</text>
</comment>
<dbReference type="GO" id="GO:0032259">
    <property type="term" value="P:methylation"/>
    <property type="evidence" value="ECO:0007669"/>
    <property type="project" value="UniProtKB-KW"/>
</dbReference>
<dbReference type="InterPro" id="IPR045179">
    <property type="entry name" value="YgfZ/GcvT"/>
</dbReference>
<evidence type="ECO:0000259" key="6">
    <source>
        <dbReference type="Pfam" id="PF25455"/>
    </source>
</evidence>
<dbReference type="AlphaFoldDB" id="A0A5M3MT81"/>
<feature type="non-terminal residue" evidence="7">
    <location>
        <position position="352"/>
    </location>
</feature>
<feature type="region of interest" description="Disordered" evidence="5">
    <location>
        <begin position="272"/>
        <end position="295"/>
    </location>
</feature>
<evidence type="ECO:0000256" key="5">
    <source>
        <dbReference type="SAM" id="MobiDB-lite"/>
    </source>
</evidence>
<comment type="caution">
    <text evidence="7">The sequence shown here is derived from an EMBL/GenBank/DDBJ whole genome shotgun (WGS) entry which is preliminary data.</text>
</comment>
<keyword evidence="2" id="KW-0809">Transit peptide</keyword>
<dbReference type="GO" id="GO:0008168">
    <property type="term" value="F:methyltransferase activity"/>
    <property type="evidence" value="ECO:0007669"/>
    <property type="project" value="UniProtKB-KW"/>
</dbReference>
<dbReference type="Gene3D" id="3.30.1360.120">
    <property type="entry name" value="Probable tRNA modification gtpase trme, domain 1"/>
    <property type="match status" value="1"/>
</dbReference>
<keyword evidence="7" id="KW-0808">Transferase</keyword>
<keyword evidence="8" id="KW-1185">Reference proteome</keyword>
<dbReference type="GO" id="GO:0005759">
    <property type="term" value="C:mitochondrial matrix"/>
    <property type="evidence" value="ECO:0007669"/>
    <property type="project" value="TreeGrafter"/>
</dbReference>
<dbReference type="OrthoDB" id="191995at2759"/>
<dbReference type="PANTHER" id="PTHR22602">
    <property type="entry name" value="TRANSFERASE CAF17, MITOCHONDRIAL-RELATED"/>
    <property type="match status" value="1"/>
</dbReference>
<feature type="domain" description="CAF17 C-terminal" evidence="6">
    <location>
        <begin position="242"/>
        <end position="350"/>
    </location>
</feature>
<reference evidence="8" key="1">
    <citation type="journal article" date="2012" name="Science">
        <title>The Paleozoic origin of enzymatic lignin decomposition reconstructed from 31 fungal genomes.</title>
        <authorList>
            <person name="Floudas D."/>
            <person name="Binder M."/>
            <person name="Riley R."/>
            <person name="Barry K."/>
            <person name="Blanchette R.A."/>
            <person name="Henrissat B."/>
            <person name="Martinez A.T."/>
            <person name="Otillar R."/>
            <person name="Spatafora J.W."/>
            <person name="Yadav J.S."/>
            <person name="Aerts A."/>
            <person name="Benoit I."/>
            <person name="Boyd A."/>
            <person name="Carlson A."/>
            <person name="Copeland A."/>
            <person name="Coutinho P.M."/>
            <person name="de Vries R.P."/>
            <person name="Ferreira P."/>
            <person name="Findley K."/>
            <person name="Foster B."/>
            <person name="Gaskell J."/>
            <person name="Glotzer D."/>
            <person name="Gorecki P."/>
            <person name="Heitman J."/>
            <person name="Hesse C."/>
            <person name="Hori C."/>
            <person name="Igarashi K."/>
            <person name="Jurgens J.A."/>
            <person name="Kallen N."/>
            <person name="Kersten P."/>
            <person name="Kohler A."/>
            <person name="Kuees U."/>
            <person name="Kumar T.K.A."/>
            <person name="Kuo A."/>
            <person name="LaButti K."/>
            <person name="Larrondo L.F."/>
            <person name="Lindquist E."/>
            <person name="Ling A."/>
            <person name="Lombard V."/>
            <person name="Lucas S."/>
            <person name="Lundell T."/>
            <person name="Martin R."/>
            <person name="McLaughlin D.J."/>
            <person name="Morgenstern I."/>
            <person name="Morin E."/>
            <person name="Murat C."/>
            <person name="Nagy L.G."/>
            <person name="Nolan M."/>
            <person name="Ohm R.A."/>
            <person name="Patyshakuliyeva A."/>
            <person name="Rokas A."/>
            <person name="Ruiz-Duenas F.J."/>
            <person name="Sabat G."/>
            <person name="Salamov A."/>
            <person name="Samejima M."/>
            <person name="Schmutz J."/>
            <person name="Slot J.C."/>
            <person name="St John F."/>
            <person name="Stenlid J."/>
            <person name="Sun H."/>
            <person name="Sun S."/>
            <person name="Syed K."/>
            <person name="Tsang A."/>
            <person name="Wiebenga A."/>
            <person name="Young D."/>
            <person name="Pisabarro A."/>
            <person name="Eastwood D.C."/>
            <person name="Martin F."/>
            <person name="Cullen D."/>
            <person name="Grigoriev I.V."/>
            <person name="Hibbett D.S."/>
        </authorList>
    </citation>
    <scope>NUCLEOTIDE SEQUENCE [LARGE SCALE GENOMIC DNA]</scope>
    <source>
        <strain evidence="8">RWD-64-598 SS2</strain>
    </source>
</reference>
<dbReference type="InterPro" id="IPR027266">
    <property type="entry name" value="TrmE/GcvT-like"/>
</dbReference>
<evidence type="ECO:0000313" key="7">
    <source>
        <dbReference type="EMBL" id="EIW82373.1"/>
    </source>
</evidence>